<dbReference type="InterPro" id="IPR013087">
    <property type="entry name" value="Znf_C2H2_type"/>
</dbReference>
<evidence type="ECO:0000256" key="1">
    <source>
        <dbReference type="ARBA" id="ARBA00022723"/>
    </source>
</evidence>
<feature type="transmembrane region" description="Helical" evidence="6">
    <location>
        <begin position="857"/>
        <end position="879"/>
    </location>
</feature>
<reference evidence="8 9" key="1">
    <citation type="journal article" date="2015" name="Mol. Plant Microbe Interact.">
        <title>Genome, transcriptome, and functional analyses of Penicillium expansum provide new insights into secondary metabolism and pathogenicity.</title>
        <authorList>
            <person name="Ballester A.R."/>
            <person name="Marcet-Houben M."/>
            <person name="Levin E."/>
            <person name="Sela N."/>
            <person name="Selma-Lazaro C."/>
            <person name="Carmona L."/>
            <person name="Wisniewski M."/>
            <person name="Droby S."/>
            <person name="Gonzalez-Candelas L."/>
            <person name="Gabaldon T."/>
        </authorList>
    </citation>
    <scope>NUCLEOTIDE SEQUENCE [LARGE SCALE GENOMIC DNA]</scope>
    <source>
        <strain evidence="8 9">MD-8</strain>
    </source>
</reference>
<dbReference type="Proteomes" id="UP000030143">
    <property type="component" value="Unassembled WGS sequence"/>
</dbReference>
<dbReference type="HOGENOM" id="CLU_012538_2_0_1"/>
<name>A0A0A2K3U8_PENEN</name>
<keyword evidence="3 5" id="KW-0863">Zinc-finger</keyword>
<dbReference type="InterPro" id="IPR036236">
    <property type="entry name" value="Znf_C2H2_sf"/>
</dbReference>
<dbReference type="CDD" id="cd12148">
    <property type="entry name" value="fungal_TF_MHR"/>
    <property type="match status" value="1"/>
</dbReference>
<keyword evidence="9" id="KW-1185">Reference proteome</keyword>
<dbReference type="PhylomeDB" id="A0A0A2K3U8"/>
<dbReference type="OrthoDB" id="10018191at2759"/>
<proteinExistence type="predicted"/>
<gene>
    <name evidence="8" type="ORF">PEX2_017610</name>
</gene>
<dbReference type="PROSITE" id="PS00028">
    <property type="entry name" value="ZINC_FINGER_C2H2_1"/>
    <property type="match status" value="8"/>
</dbReference>
<dbReference type="STRING" id="27334.A0A0A2K3U8"/>
<evidence type="ECO:0000313" key="9">
    <source>
        <dbReference type="Proteomes" id="UP000030143"/>
    </source>
</evidence>
<evidence type="ECO:0000256" key="4">
    <source>
        <dbReference type="ARBA" id="ARBA00022833"/>
    </source>
</evidence>
<dbReference type="PROSITE" id="PS50157">
    <property type="entry name" value="ZINC_FINGER_C2H2_2"/>
    <property type="match status" value="3"/>
</dbReference>
<keyword evidence="6" id="KW-0812">Transmembrane</keyword>
<sequence>MFECGTCDFEFHYREECDAHMDYYDHWVECETCDRQFRTEDSCEQHMDAVNHWAPVFECETCTRTFFSQHAADQHMDAVGHWEPVFECETCTRTFFSQDAADQHMDAVGHWEPVFECETCTRTFFSQHAADQHMDAVGHWEPVFECETCTRTFFSQDAADQHMDAKHHWEPTVPCETCPKMFHTEEAADQHMESQGHYKNYCVECDRHFMNENCLRQHLNSKIHRGTNLVCPFCDAHFVTANSVTHHVENGTCPKADKWNRETIHHMMRRLDPKGLVTNKQIGWHNDQNVRYYATDRAFDGTSWVCYLCQKGFNSMTGLNSHLNSPVHKEKIYHCLNKRGGCDKEFVSLGGFFNHLENTKGYLFPTGPTEIPIPHPFPPLTLVPLSPYPGYSPPPRWSTMKPTDKHFRCDILGRNPMPAYSAKPHSRAVTICASITPIAPGVEIAKFPRRVRGVGGDMPVNRFTENFRLPPRSDRRRSLNYHNINGFEQSQGTEVPYNFDAARPEYGAGSTVSDPVAPQFFQDTFLDFFHGPFGDGNKATDNSYHAGELSYQSAIPPGQNSTTLPGDPPIFEPERPFATTLIHLILTQAWQVPLDPKAQEELSTNLNFLLTTARIRKYIALYFKYWQPSCAMLPMSFDPETVPLPLLAAVVFMGAMYSNDQREVYVAKRVLDFAELSIFANDVFSAESEINATFSGSRCFDEGIGDWDWFQKFQAGVIITIVQYWAGSRVSRNRAMENRFGQVVKVARRIELVKVRHLPDDQVLEHLWIQTESRIRTISIMSLLDCAFLFFQNFPCRLTFTEMECDLPCHESLFFSEHPFAEPNFRFSRGLKVSEAFEHLFDETPESNTIDLTALDMFILIHVLFSFINNHMTLLGSFIRMRNFKDPRKSAGIGAKDTTVPEDSILIAIRTALSRWRNYWVALRNRMTSDEWASMGFYKNGYNFWLVSQLLITRKDAVDVVMQMEVHCEDKLEKLKVLLLDDQEDV</sequence>
<dbReference type="AlphaFoldDB" id="A0A0A2K3U8"/>
<dbReference type="Gene3D" id="3.30.160.60">
    <property type="entry name" value="Classic Zinc Finger"/>
    <property type="match status" value="5"/>
</dbReference>
<keyword evidence="4" id="KW-0862">Zinc</keyword>
<dbReference type="PANTHER" id="PTHR24379:SF121">
    <property type="entry name" value="C2H2-TYPE DOMAIN-CONTAINING PROTEIN"/>
    <property type="match status" value="1"/>
</dbReference>
<accession>A0A0A2K3U8</accession>
<dbReference type="GO" id="GO:0008270">
    <property type="term" value="F:zinc ion binding"/>
    <property type="evidence" value="ECO:0007669"/>
    <property type="project" value="UniProtKB-KW"/>
</dbReference>
<feature type="domain" description="C2H2-type" evidence="7">
    <location>
        <begin position="304"/>
        <end position="328"/>
    </location>
</feature>
<dbReference type="SUPFAM" id="SSF57667">
    <property type="entry name" value="beta-beta-alpha zinc fingers"/>
    <property type="match status" value="4"/>
</dbReference>
<dbReference type="RefSeq" id="XP_016602923.1">
    <property type="nucleotide sequence ID" value="XM_016739036.1"/>
</dbReference>
<feature type="domain" description="C2H2-type" evidence="7">
    <location>
        <begin position="200"/>
        <end position="229"/>
    </location>
</feature>
<organism evidence="8 9">
    <name type="scientific">Penicillium expansum</name>
    <name type="common">Blue mold rot fungus</name>
    <dbReference type="NCBI Taxonomy" id="27334"/>
    <lineage>
        <taxon>Eukaryota</taxon>
        <taxon>Fungi</taxon>
        <taxon>Dikarya</taxon>
        <taxon>Ascomycota</taxon>
        <taxon>Pezizomycotina</taxon>
        <taxon>Eurotiomycetes</taxon>
        <taxon>Eurotiomycetidae</taxon>
        <taxon>Eurotiales</taxon>
        <taxon>Aspergillaceae</taxon>
        <taxon>Penicillium</taxon>
    </lineage>
</organism>
<keyword evidence="1" id="KW-0479">Metal-binding</keyword>
<feature type="domain" description="C2H2-type" evidence="7">
    <location>
        <begin position="144"/>
        <end position="172"/>
    </location>
</feature>
<evidence type="ECO:0000256" key="3">
    <source>
        <dbReference type="ARBA" id="ARBA00022771"/>
    </source>
</evidence>
<dbReference type="InterPro" id="IPR022755">
    <property type="entry name" value="Znf_C2H2_jaz"/>
</dbReference>
<keyword evidence="6" id="KW-1133">Transmembrane helix</keyword>
<keyword evidence="6" id="KW-0472">Membrane</keyword>
<dbReference type="VEuPathDB" id="FungiDB:PEXP_065680"/>
<dbReference type="EMBL" id="JQFZ01000021">
    <property type="protein sequence ID" value="KGO62354.1"/>
    <property type="molecule type" value="Genomic_DNA"/>
</dbReference>
<evidence type="ECO:0000256" key="6">
    <source>
        <dbReference type="SAM" id="Phobius"/>
    </source>
</evidence>
<evidence type="ECO:0000256" key="2">
    <source>
        <dbReference type="ARBA" id="ARBA00022737"/>
    </source>
</evidence>
<evidence type="ECO:0000259" key="7">
    <source>
        <dbReference type="PROSITE" id="PS50157"/>
    </source>
</evidence>
<evidence type="ECO:0000313" key="8">
    <source>
        <dbReference type="EMBL" id="KGO62354.1"/>
    </source>
</evidence>
<protein>
    <submittedName>
        <fullName evidence="8">Zinc finger, C2H2</fullName>
    </submittedName>
</protein>
<comment type="caution">
    <text evidence="8">The sequence shown here is derived from an EMBL/GenBank/DDBJ whole genome shotgun (WGS) entry which is preliminary data.</text>
</comment>
<dbReference type="GeneID" id="27674455"/>
<dbReference type="Pfam" id="PF12171">
    <property type="entry name" value="zf-C2H2_jaz"/>
    <property type="match status" value="1"/>
</dbReference>
<dbReference type="PANTHER" id="PTHR24379">
    <property type="entry name" value="KRAB AND ZINC FINGER DOMAIN-CONTAINING"/>
    <property type="match status" value="1"/>
</dbReference>
<dbReference type="SMART" id="SM00355">
    <property type="entry name" value="ZnF_C2H2"/>
    <property type="match status" value="10"/>
</dbReference>
<dbReference type="Pfam" id="PF12874">
    <property type="entry name" value="zf-met"/>
    <property type="match status" value="2"/>
</dbReference>
<evidence type="ECO:0000256" key="5">
    <source>
        <dbReference type="PROSITE-ProRule" id="PRU00042"/>
    </source>
</evidence>
<keyword evidence="2" id="KW-0677">Repeat</keyword>